<protein>
    <submittedName>
        <fullName evidence="2">Uncharacterized protein</fullName>
    </submittedName>
</protein>
<keyword evidence="3" id="KW-1185">Reference proteome</keyword>
<reference evidence="2 3" key="1">
    <citation type="submission" date="2019-03" db="EMBL/GenBank/DDBJ databases">
        <title>First draft genome of Liparis tanakae, snailfish: a comprehensive survey of snailfish specific genes.</title>
        <authorList>
            <person name="Kim W."/>
            <person name="Song I."/>
            <person name="Jeong J.-H."/>
            <person name="Kim D."/>
            <person name="Kim S."/>
            <person name="Ryu S."/>
            <person name="Song J.Y."/>
            <person name="Lee S.K."/>
        </authorList>
    </citation>
    <scope>NUCLEOTIDE SEQUENCE [LARGE SCALE GENOMIC DNA]</scope>
    <source>
        <tissue evidence="2">Muscle</tissue>
    </source>
</reference>
<feature type="region of interest" description="Disordered" evidence="1">
    <location>
        <begin position="1"/>
        <end position="69"/>
    </location>
</feature>
<evidence type="ECO:0000313" key="3">
    <source>
        <dbReference type="Proteomes" id="UP000314294"/>
    </source>
</evidence>
<dbReference type="EMBL" id="SRLO01001111">
    <property type="protein sequence ID" value="TNN41395.1"/>
    <property type="molecule type" value="Genomic_DNA"/>
</dbReference>
<feature type="compositionally biased region" description="Low complexity" evidence="1">
    <location>
        <begin position="52"/>
        <end position="69"/>
    </location>
</feature>
<dbReference type="Proteomes" id="UP000314294">
    <property type="component" value="Unassembled WGS sequence"/>
</dbReference>
<proteinExistence type="predicted"/>
<accession>A0A4Z2FKA3</accession>
<sequence length="69" mass="7776">MARYRLFSVSRVWDSRQGTGDRGHETGERREETGDRGQGTEERRQGTVRRGLSTSTSLRVVLTSSSTTM</sequence>
<organism evidence="2 3">
    <name type="scientific">Liparis tanakae</name>
    <name type="common">Tanaka's snailfish</name>
    <dbReference type="NCBI Taxonomy" id="230148"/>
    <lineage>
        <taxon>Eukaryota</taxon>
        <taxon>Metazoa</taxon>
        <taxon>Chordata</taxon>
        <taxon>Craniata</taxon>
        <taxon>Vertebrata</taxon>
        <taxon>Euteleostomi</taxon>
        <taxon>Actinopterygii</taxon>
        <taxon>Neopterygii</taxon>
        <taxon>Teleostei</taxon>
        <taxon>Neoteleostei</taxon>
        <taxon>Acanthomorphata</taxon>
        <taxon>Eupercaria</taxon>
        <taxon>Perciformes</taxon>
        <taxon>Cottioidei</taxon>
        <taxon>Cottales</taxon>
        <taxon>Liparidae</taxon>
        <taxon>Liparis</taxon>
    </lineage>
</organism>
<comment type="caution">
    <text evidence="2">The sequence shown here is derived from an EMBL/GenBank/DDBJ whole genome shotgun (WGS) entry which is preliminary data.</text>
</comment>
<name>A0A4Z2FKA3_9TELE</name>
<gene>
    <name evidence="2" type="ORF">EYF80_048422</name>
</gene>
<dbReference type="AlphaFoldDB" id="A0A4Z2FKA3"/>
<evidence type="ECO:0000256" key="1">
    <source>
        <dbReference type="SAM" id="MobiDB-lite"/>
    </source>
</evidence>
<evidence type="ECO:0000313" key="2">
    <source>
        <dbReference type="EMBL" id="TNN41395.1"/>
    </source>
</evidence>
<feature type="compositionally biased region" description="Basic and acidic residues" evidence="1">
    <location>
        <begin position="19"/>
        <end position="45"/>
    </location>
</feature>